<evidence type="ECO:0000313" key="8">
    <source>
        <dbReference type="EMBL" id="PYI55720.1"/>
    </source>
</evidence>
<organism evidence="8 9">
    <name type="scientific">Paenibacillus flagellatus</name>
    <dbReference type="NCBI Taxonomy" id="2211139"/>
    <lineage>
        <taxon>Bacteria</taxon>
        <taxon>Bacillati</taxon>
        <taxon>Bacillota</taxon>
        <taxon>Bacilli</taxon>
        <taxon>Bacillales</taxon>
        <taxon>Paenibacillaceae</taxon>
        <taxon>Paenibacillus</taxon>
    </lineage>
</organism>
<evidence type="ECO:0000256" key="3">
    <source>
        <dbReference type="ARBA" id="ARBA00022692"/>
    </source>
</evidence>
<keyword evidence="2 6" id="KW-1003">Cell membrane</keyword>
<proteinExistence type="inferred from homology"/>
<evidence type="ECO:0000259" key="7">
    <source>
        <dbReference type="Pfam" id="PF09335"/>
    </source>
</evidence>
<gene>
    <name evidence="8" type="ORF">DLM86_08325</name>
</gene>
<dbReference type="GO" id="GO:0005886">
    <property type="term" value="C:plasma membrane"/>
    <property type="evidence" value="ECO:0007669"/>
    <property type="project" value="UniProtKB-SubCell"/>
</dbReference>
<feature type="transmembrane region" description="Helical" evidence="6">
    <location>
        <begin position="34"/>
        <end position="64"/>
    </location>
</feature>
<evidence type="ECO:0000256" key="1">
    <source>
        <dbReference type="ARBA" id="ARBA00004651"/>
    </source>
</evidence>
<dbReference type="Pfam" id="PF09335">
    <property type="entry name" value="VTT_dom"/>
    <property type="match status" value="1"/>
</dbReference>
<dbReference type="InterPro" id="IPR015414">
    <property type="entry name" value="TMEM64"/>
</dbReference>
<evidence type="ECO:0000313" key="9">
    <source>
        <dbReference type="Proteomes" id="UP000247476"/>
    </source>
</evidence>
<feature type="transmembrane region" description="Helical" evidence="6">
    <location>
        <begin position="146"/>
        <end position="166"/>
    </location>
</feature>
<keyword evidence="3 6" id="KW-0812">Transmembrane</keyword>
<dbReference type="Proteomes" id="UP000247476">
    <property type="component" value="Unassembled WGS sequence"/>
</dbReference>
<feature type="domain" description="VTT" evidence="7">
    <location>
        <begin position="50"/>
        <end position="168"/>
    </location>
</feature>
<dbReference type="PANTHER" id="PTHR12677">
    <property type="entry name" value="GOLGI APPARATUS MEMBRANE PROTEIN TVP38-RELATED"/>
    <property type="match status" value="1"/>
</dbReference>
<dbReference type="RefSeq" id="WP_110839522.1">
    <property type="nucleotide sequence ID" value="NZ_QJVJ01000003.1"/>
</dbReference>
<comment type="similarity">
    <text evidence="6">Belongs to the TVP38/TMEM64 family.</text>
</comment>
<evidence type="ECO:0000256" key="5">
    <source>
        <dbReference type="ARBA" id="ARBA00023136"/>
    </source>
</evidence>
<name>A0A2V5KL85_9BACL</name>
<keyword evidence="4 6" id="KW-1133">Transmembrane helix</keyword>
<keyword evidence="9" id="KW-1185">Reference proteome</keyword>
<feature type="transmembrane region" description="Helical" evidence="6">
    <location>
        <begin position="178"/>
        <end position="198"/>
    </location>
</feature>
<evidence type="ECO:0000256" key="6">
    <source>
        <dbReference type="RuleBase" id="RU366058"/>
    </source>
</evidence>
<evidence type="ECO:0000256" key="4">
    <source>
        <dbReference type="ARBA" id="ARBA00022989"/>
    </source>
</evidence>
<accession>A0A2V5KL85</accession>
<dbReference type="EMBL" id="QJVJ01000003">
    <property type="protein sequence ID" value="PYI55720.1"/>
    <property type="molecule type" value="Genomic_DNA"/>
</dbReference>
<dbReference type="InterPro" id="IPR032816">
    <property type="entry name" value="VTT_dom"/>
</dbReference>
<dbReference type="AlphaFoldDB" id="A0A2V5KL85"/>
<sequence>MKGWAIVLVYAAAIAVCLFYRTELSDWMRQSPSIVVSFAIALALLLFPVLPFKIVIGTLGYMYGPLLGAFISWTAASVASVIVFVVVRATLRERAAAYLSKFGQAERLRVLMERRPFATILAARLVPVFPQTLVNIYPAFLSIRLSTYAVASSLGKIPAMLVFAYLGDRLFADLRSAIAVLAVYGAFLAATYVGYRLWARRHTPE</sequence>
<feature type="transmembrane region" description="Helical" evidence="6">
    <location>
        <begin position="70"/>
        <end position="91"/>
    </location>
</feature>
<dbReference type="OrthoDB" id="2381682at2"/>
<protein>
    <recommendedName>
        <fullName evidence="6">TVP38/TMEM64 family membrane protein</fullName>
    </recommendedName>
</protein>
<feature type="transmembrane region" description="Helical" evidence="6">
    <location>
        <begin position="6"/>
        <end position="22"/>
    </location>
</feature>
<keyword evidence="5 6" id="KW-0472">Membrane</keyword>
<comment type="subcellular location">
    <subcellularLocation>
        <location evidence="1 6">Cell membrane</location>
        <topology evidence="1 6">Multi-pass membrane protein</topology>
    </subcellularLocation>
</comment>
<dbReference type="PANTHER" id="PTHR12677:SF59">
    <property type="entry name" value="GOLGI APPARATUS MEMBRANE PROTEIN TVP38-RELATED"/>
    <property type="match status" value="1"/>
</dbReference>
<comment type="caution">
    <text evidence="8">The sequence shown here is derived from an EMBL/GenBank/DDBJ whole genome shotgun (WGS) entry which is preliminary data.</text>
</comment>
<evidence type="ECO:0000256" key="2">
    <source>
        <dbReference type="ARBA" id="ARBA00022475"/>
    </source>
</evidence>
<reference evidence="8 9" key="1">
    <citation type="submission" date="2018-05" db="EMBL/GenBank/DDBJ databases">
        <title>Paenibacillus flagellatus sp. nov., isolated from selenium mineral soil.</title>
        <authorList>
            <person name="Dai X."/>
        </authorList>
    </citation>
    <scope>NUCLEOTIDE SEQUENCE [LARGE SCALE GENOMIC DNA]</scope>
    <source>
        <strain evidence="8 9">DXL2</strain>
    </source>
</reference>